<accession>A0A820Q7Y5</accession>
<evidence type="ECO:0000313" key="2">
    <source>
        <dbReference type="EMBL" id="CAF4419896.1"/>
    </source>
</evidence>
<dbReference type="Proteomes" id="UP000663873">
    <property type="component" value="Unassembled WGS sequence"/>
</dbReference>
<comment type="caution">
    <text evidence="2">The sequence shown here is derived from an EMBL/GenBank/DDBJ whole genome shotgun (WGS) entry which is preliminary data.</text>
</comment>
<evidence type="ECO:0000313" key="3">
    <source>
        <dbReference type="Proteomes" id="UP000663873"/>
    </source>
</evidence>
<evidence type="ECO:0000313" key="1">
    <source>
        <dbReference type="EMBL" id="CAF3342540.1"/>
    </source>
</evidence>
<dbReference type="Proteomes" id="UP000663825">
    <property type="component" value="Unassembled WGS sequence"/>
</dbReference>
<dbReference type="EMBL" id="CAJOBP010003821">
    <property type="protein sequence ID" value="CAF4419896.1"/>
    <property type="molecule type" value="Genomic_DNA"/>
</dbReference>
<proteinExistence type="predicted"/>
<gene>
    <name evidence="1" type="ORF">TIS948_LOCUS22497</name>
    <name evidence="2" type="ORF">UJA718_LOCUS20486</name>
</gene>
<dbReference type="EMBL" id="CAJNXB010003868">
    <property type="protein sequence ID" value="CAF3342540.1"/>
    <property type="molecule type" value="Genomic_DNA"/>
</dbReference>
<sequence>MPIKLSEQADSEIKFQLHALLAENIYPNIDNLLDRLYQLHNDFPVHSKTTFRRHLHRISFSYKSPAK</sequence>
<protein>
    <submittedName>
        <fullName evidence="2">Uncharacterized protein</fullName>
    </submittedName>
</protein>
<dbReference type="AlphaFoldDB" id="A0A820Q7Y5"/>
<name>A0A820Q7Y5_9BILA</name>
<dbReference type="OrthoDB" id="10039611at2759"/>
<keyword evidence="3" id="KW-1185">Reference proteome</keyword>
<organism evidence="2 3">
    <name type="scientific">Rotaria socialis</name>
    <dbReference type="NCBI Taxonomy" id="392032"/>
    <lineage>
        <taxon>Eukaryota</taxon>
        <taxon>Metazoa</taxon>
        <taxon>Spiralia</taxon>
        <taxon>Gnathifera</taxon>
        <taxon>Rotifera</taxon>
        <taxon>Eurotatoria</taxon>
        <taxon>Bdelloidea</taxon>
        <taxon>Philodinida</taxon>
        <taxon>Philodinidae</taxon>
        <taxon>Rotaria</taxon>
    </lineage>
</organism>
<feature type="non-terminal residue" evidence="2">
    <location>
        <position position="67"/>
    </location>
</feature>
<reference evidence="2" key="1">
    <citation type="submission" date="2021-02" db="EMBL/GenBank/DDBJ databases">
        <authorList>
            <person name="Nowell W R."/>
        </authorList>
    </citation>
    <scope>NUCLEOTIDE SEQUENCE</scope>
</reference>